<comment type="caution">
    <text evidence="1">The sequence shown here is derived from an EMBL/GenBank/DDBJ whole genome shotgun (WGS) entry which is preliminary data.</text>
</comment>
<reference evidence="1 2" key="1">
    <citation type="submission" date="2020-08" db="EMBL/GenBank/DDBJ databases">
        <title>Sequencing the genomes of 1000 actinobacteria strains.</title>
        <authorList>
            <person name="Klenk H.-P."/>
        </authorList>
    </citation>
    <scope>NUCLEOTIDE SEQUENCE [LARGE SCALE GENOMIC DNA]</scope>
    <source>
        <strain evidence="1 2">DSM 45584</strain>
    </source>
</reference>
<gene>
    <name evidence="1" type="ORF">BJ970_005250</name>
</gene>
<sequence>MDIAKIRRDARTLLEQLADRLTEDQADTCQSLSRAGELAELVDVMCAILYKNKIPVTQKERELLVGVLAEYPVPVEGYDYINKRDEILAMLTVTPETD</sequence>
<proteinExistence type="predicted"/>
<dbReference type="AlphaFoldDB" id="A0A840QBC5"/>
<evidence type="ECO:0000313" key="2">
    <source>
        <dbReference type="Proteomes" id="UP000584374"/>
    </source>
</evidence>
<organism evidence="1 2">
    <name type="scientific">Saccharopolyspora phatthalungensis</name>
    <dbReference type="NCBI Taxonomy" id="664693"/>
    <lineage>
        <taxon>Bacteria</taxon>
        <taxon>Bacillati</taxon>
        <taxon>Actinomycetota</taxon>
        <taxon>Actinomycetes</taxon>
        <taxon>Pseudonocardiales</taxon>
        <taxon>Pseudonocardiaceae</taxon>
        <taxon>Saccharopolyspora</taxon>
    </lineage>
</organism>
<dbReference type="RefSeq" id="WP_184728587.1">
    <property type="nucleotide sequence ID" value="NZ_JACHIW010000001.1"/>
</dbReference>
<keyword evidence="1" id="KW-0032">Aminotransferase</keyword>
<accession>A0A840QBC5</accession>
<name>A0A840QBC5_9PSEU</name>
<dbReference type="GO" id="GO:0008483">
    <property type="term" value="F:transaminase activity"/>
    <property type="evidence" value="ECO:0007669"/>
    <property type="project" value="UniProtKB-KW"/>
</dbReference>
<keyword evidence="1" id="KW-0808">Transferase</keyword>
<keyword evidence="2" id="KW-1185">Reference proteome</keyword>
<protein>
    <submittedName>
        <fullName evidence="1">Aspartate/tyrosine/aromatic aminotransferase</fullName>
    </submittedName>
</protein>
<evidence type="ECO:0000313" key="1">
    <source>
        <dbReference type="EMBL" id="MBB5157716.1"/>
    </source>
</evidence>
<dbReference type="Proteomes" id="UP000584374">
    <property type="component" value="Unassembled WGS sequence"/>
</dbReference>
<dbReference type="EMBL" id="JACHIW010000001">
    <property type="protein sequence ID" value="MBB5157716.1"/>
    <property type="molecule type" value="Genomic_DNA"/>
</dbReference>